<comment type="caution">
    <text evidence="1">The sequence shown here is derived from an EMBL/GenBank/DDBJ whole genome shotgun (WGS) entry which is preliminary data.</text>
</comment>
<gene>
    <name evidence="1" type="ORF">RhiirC2_805372</name>
</gene>
<reference evidence="1 2" key="1">
    <citation type="submission" date="2016-04" db="EMBL/GenBank/DDBJ databases">
        <title>Genome analyses suggest a sexual origin of heterokaryosis in a supposedly ancient asexual fungus.</title>
        <authorList>
            <person name="Ropars J."/>
            <person name="Sedzielewska K."/>
            <person name="Noel J."/>
            <person name="Charron P."/>
            <person name="Farinelli L."/>
            <person name="Marton T."/>
            <person name="Kruger M."/>
            <person name="Pelin A."/>
            <person name="Brachmann A."/>
            <person name="Corradi N."/>
        </authorList>
    </citation>
    <scope>NUCLEOTIDE SEQUENCE [LARGE SCALE GENOMIC DNA]</scope>
    <source>
        <strain evidence="1 2">C2</strain>
    </source>
</reference>
<sequence>MLNISEDQLKFTNRWMFLGKANNAPLATLPEKQLKLRNLLAAYNKEDIYNADEMGLFFEWNLIKHSQTLYSHTLYSYTSL</sequence>
<dbReference type="AlphaFoldDB" id="A0A2N1KUC4"/>
<protein>
    <submittedName>
        <fullName evidence="1">Uncharacterized protein</fullName>
    </submittedName>
</protein>
<proteinExistence type="predicted"/>
<name>A0A2N1KUC4_9GLOM</name>
<dbReference type="Proteomes" id="UP000233469">
    <property type="component" value="Unassembled WGS sequence"/>
</dbReference>
<dbReference type="EMBL" id="LLXL01010370">
    <property type="protein sequence ID" value="PKK40750.1"/>
    <property type="molecule type" value="Genomic_DNA"/>
</dbReference>
<accession>A0A2N1KUC4</accession>
<organism evidence="1 2">
    <name type="scientific">Rhizophagus irregularis</name>
    <dbReference type="NCBI Taxonomy" id="588596"/>
    <lineage>
        <taxon>Eukaryota</taxon>
        <taxon>Fungi</taxon>
        <taxon>Fungi incertae sedis</taxon>
        <taxon>Mucoromycota</taxon>
        <taxon>Glomeromycotina</taxon>
        <taxon>Glomeromycetes</taxon>
        <taxon>Glomerales</taxon>
        <taxon>Glomeraceae</taxon>
        <taxon>Rhizophagus</taxon>
    </lineage>
</organism>
<evidence type="ECO:0000313" key="1">
    <source>
        <dbReference type="EMBL" id="PKK40750.1"/>
    </source>
</evidence>
<evidence type="ECO:0000313" key="2">
    <source>
        <dbReference type="Proteomes" id="UP000233469"/>
    </source>
</evidence>
<reference evidence="1 2" key="2">
    <citation type="submission" date="2017-10" db="EMBL/GenBank/DDBJ databases">
        <title>Extensive intraspecific genome diversity in a model arbuscular mycorrhizal fungus.</title>
        <authorList>
            <person name="Chen E.C.H."/>
            <person name="Morin E."/>
            <person name="Baudet D."/>
            <person name="Noel J."/>
            <person name="Ndikumana S."/>
            <person name="Charron P."/>
            <person name="St-Onge C."/>
            <person name="Giorgi J."/>
            <person name="Grigoriev I.V."/>
            <person name="Roux C."/>
            <person name="Martin F.M."/>
            <person name="Corradi N."/>
        </authorList>
    </citation>
    <scope>NUCLEOTIDE SEQUENCE [LARGE SCALE GENOMIC DNA]</scope>
    <source>
        <strain evidence="1 2">C2</strain>
    </source>
</reference>